<dbReference type="EMBL" id="JAUNZN010000001">
    <property type="protein sequence ID" value="KAK4831889.1"/>
    <property type="molecule type" value="Genomic_DNA"/>
</dbReference>
<accession>A0AAN7S4N1</accession>
<protein>
    <submittedName>
        <fullName evidence="2">Uncharacterized protein</fullName>
    </submittedName>
</protein>
<name>A0AAN7S4N1_MYCAM</name>
<evidence type="ECO:0000256" key="1">
    <source>
        <dbReference type="SAM" id="MobiDB-lite"/>
    </source>
</evidence>
<feature type="region of interest" description="Disordered" evidence="1">
    <location>
        <begin position="80"/>
        <end position="119"/>
    </location>
</feature>
<comment type="caution">
    <text evidence="2">The sequence shown here is derived from an EMBL/GenBank/DDBJ whole genome shotgun (WGS) entry which is preliminary data.</text>
</comment>
<feature type="compositionally biased region" description="Basic and acidic residues" evidence="1">
    <location>
        <begin position="108"/>
        <end position="119"/>
    </location>
</feature>
<keyword evidence="3" id="KW-1185">Reference proteome</keyword>
<evidence type="ECO:0000313" key="3">
    <source>
        <dbReference type="Proteomes" id="UP001333110"/>
    </source>
</evidence>
<dbReference type="AlphaFoldDB" id="A0AAN7S4N1"/>
<sequence>MDQWEVLHLGWGNPQYQYRLGDKGLRRTVEKDLGVLVDEKLHMSQQGALAAQKANHILGCIKRNMDSRLREVILPPLLCSGETPPGVLPPALESSAHERHGPVGVSPEEGHKNDQRTGT</sequence>
<gene>
    <name evidence="2" type="ORF">QYF61_020036</name>
</gene>
<proteinExistence type="predicted"/>
<organism evidence="2 3">
    <name type="scientific">Mycteria americana</name>
    <name type="common">Wood stork</name>
    <dbReference type="NCBI Taxonomy" id="33587"/>
    <lineage>
        <taxon>Eukaryota</taxon>
        <taxon>Metazoa</taxon>
        <taxon>Chordata</taxon>
        <taxon>Craniata</taxon>
        <taxon>Vertebrata</taxon>
        <taxon>Euteleostomi</taxon>
        <taxon>Archelosauria</taxon>
        <taxon>Archosauria</taxon>
        <taxon>Dinosauria</taxon>
        <taxon>Saurischia</taxon>
        <taxon>Theropoda</taxon>
        <taxon>Coelurosauria</taxon>
        <taxon>Aves</taxon>
        <taxon>Neognathae</taxon>
        <taxon>Neoaves</taxon>
        <taxon>Aequornithes</taxon>
        <taxon>Ciconiiformes</taxon>
        <taxon>Ciconiidae</taxon>
        <taxon>Mycteria</taxon>
    </lineage>
</organism>
<reference evidence="2 3" key="1">
    <citation type="journal article" date="2023" name="J. Hered.">
        <title>Chromosome-level genome of the wood stork (Mycteria americana) provides insight into avian chromosome evolution.</title>
        <authorList>
            <person name="Flamio R. Jr."/>
            <person name="Ramstad K.M."/>
        </authorList>
    </citation>
    <scope>NUCLEOTIDE SEQUENCE [LARGE SCALE GENOMIC DNA]</scope>
    <source>
        <strain evidence="2">JAX WOST 10</strain>
    </source>
</reference>
<dbReference type="Proteomes" id="UP001333110">
    <property type="component" value="Unassembled WGS sequence"/>
</dbReference>
<evidence type="ECO:0000313" key="2">
    <source>
        <dbReference type="EMBL" id="KAK4831889.1"/>
    </source>
</evidence>